<evidence type="ECO:0000256" key="4">
    <source>
        <dbReference type="SAM" id="SignalP"/>
    </source>
</evidence>
<evidence type="ECO:0000256" key="2">
    <source>
        <dbReference type="ARBA" id="ARBA00023130"/>
    </source>
</evidence>
<keyword evidence="4" id="KW-0732">Signal</keyword>
<feature type="signal peptide" evidence="4">
    <location>
        <begin position="1"/>
        <end position="19"/>
    </location>
</feature>
<feature type="domain" description="Ig-like" evidence="5">
    <location>
        <begin position="40"/>
        <end position="123"/>
    </location>
</feature>
<dbReference type="PROSITE" id="PS50835">
    <property type="entry name" value="IG_LIKE"/>
    <property type="match status" value="1"/>
</dbReference>
<keyword evidence="3" id="KW-1280">Immunoglobulin</keyword>
<keyword evidence="7" id="KW-1185">Reference proteome</keyword>
<evidence type="ECO:0000256" key="1">
    <source>
        <dbReference type="ARBA" id="ARBA00022859"/>
    </source>
</evidence>
<dbReference type="InterPro" id="IPR013783">
    <property type="entry name" value="Ig-like_fold"/>
</dbReference>
<dbReference type="Proteomes" id="UP000770717">
    <property type="component" value="Unassembled WGS sequence"/>
</dbReference>
<dbReference type="InterPro" id="IPR007110">
    <property type="entry name" value="Ig-like_dom"/>
</dbReference>
<name>A0A8J6B6G0_ELECQ</name>
<dbReference type="GO" id="GO:0005576">
    <property type="term" value="C:extracellular region"/>
    <property type="evidence" value="ECO:0007669"/>
    <property type="project" value="UniProtKB-ARBA"/>
</dbReference>
<organism evidence="6 7">
    <name type="scientific">Eleutherodactylus coqui</name>
    <name type="common">Puerto Rican coqui</name>
    <dbReference type="NCBI Taxonomy" id="57060"/>
    <lineage>
        <taxon>Eukaryota</taxon>
        <taxon>Metazoa</taxon>
        <taxon>Chordata</taxon>
        <taxon>Craniata</taxon>
        <taxon>Vertebrata</taxon>
        <taxon>Euteleostomi</taxon>
        <taxon>Amphibia</taxon>
        <taxon>Batrachia</taxon>
        <taxon>Anura</taxon>
        <taxon>Neobatrachia</taxon>
        <taxon>Hyloidea</taxon>
        <taxon>Eleutherodactylidae</taxon>
        <taxon>Eleutherodactylinae</taxon>
        <taxon>Eleutherodactylus</taxon>
        <taxon>Eleutherodactylus</taxon>
    </lineage>
</organism>
<evidence type="ECO:0000259" key="5">
    <source>
        <dbReference type="PROSITE" id="PS50835"/>
    </source>
</evidence>
<keyword evidence="1" id="KW-0391">Immunity</keyword>
<dbReference type="GO" id="GO:0019814">
    <property type="term" value="C:immunoglobulin complex"/>
    <property type="evidence" value="ECO:0007669"/>
    <property type="project" value="UniProtKB-KW"/>
</dbReference>
<sequence length="123" mass="13475">MKSLLWLLCVISSLQCVAAQISLEVSGPGTVRPTETQEKTCKVSGASLTDNTNIYGVHWVRQPDGKGLEWLGGIYHDASTYYAQSLQGRITITRDTNKGEVYVKLTGVKPDESGTYYCARATQ</sequence>
<dbReference type="Pfam" id="PF07686">
    <property type="entry name" value="V-set"/>
    <property type="match status" value="1"/>
</dbReference>
<keyword evidence="2" id="KW-1064">Adaptive immunity</keyword>
<dbReference type="InterPro" id="IPR036179">
    <property type="entry name" value="Ig-like_dom_sf"/>
</dbReference>
<dbReference type="InterPro" id="IPR050199">
    <property type="entry name" value="IgHV"/>
</dbReference>
<dbReference type="SMART" id="SM00406">
    <property type="entry name" value="IGv"/>
    <property type="match status" value="1"/>
</dbReference>
<feature type="chain" id="PRO_5035290574" description="Ig-like domain-containing protein" evidence="4">
    <location>
        <begin position="20"/>
        <end position="123"/>
    </location>
</feature>
<evidence type="ECO:0000256" key="3">
    <source>
        <dbReference type="ARBA" id="ARBA00043265"/>
    </source>
</evidence>
<proteinExistence type="predicted"/>
<evidence type="ECO:0000313" key="7">
    <source>
        <dbReference type="Proteomes" id="UP000770717"/>
    </source>
</evidence>
<dbReference type="EMBL" id="WNTK01005260">
    <property type="protein sequence ID" value="KAG9464024.1"/>
    <property type="molecule type" value="Genomic_DNA"/>
</dbReference>
<dbReference type="OrthoDB" id="8694217at2759"/>
<dbReference type="Gene3D" id="2.60.40.10">
    <property type="entry name" value="Immunoglobulins"/>
    <property type="match status" value="1"/>
</dbReference>
<reference evidence="6" key="1">
    <citation type="thesis" date="2020" institute="ProQuest LLC" country="789 East Eisenhower Parkway, Ann Arbor, MI, USA">
        <title>Comparative Genomics and Chromosome Evolution.</title>
        <authorList>
            <person name="Mudd A.B."/>
        </authorList>
    </citation>
    <scope>NUCLEOTIDE SEQUENCE</scope>
    <source>
        <strain evidence="6">HN-11 Male</strain>
        <tissue evidence="6">Kidney and liver</tissue>
    </source>
</reference>
<protein>
    <recommendedName>
        <fullName evidence="5">Ig-like domain-containing protein</fullName>
    </recommendedName>
</protein>
<evidence type="ECO:0000313" key="6">
    <source>
        <dbReference type="EMBL" id="KAG9464024.1"/>
    </source>
</evidence>
<accession>A0A8J6B6G0</accession>
<dbReference type="PANTHER" id="PTHR23266">
    <property type="entry name" value="IMMUNOGLOBULIN HEAVY CHAIN"/>
    <property type="match status" value="1"/>
</dbReference>
<feature type="non-terminal residue" evidence="6">
    <location>
        <position position="123"/>
    </location>
</feature>
<dbReference type="InterPro" id="IPR013106">
    <property type="entry name" value="Ig_V-set"/>
</dbReference>
<gene>
    <name evidence="6" type="ORF">GDO78_020634</name>
</gene>
<dbReference type="AlphaFoldDB" id="A0A8J6B6G0"/>
<dbReference type="SUPFAM" id="SSF48726">
    <property type="entry name" value="Immunoglobulin"/>
    <property type="match status" value="1"/>
</dbReference>
<dbReference type="GO" id="GO:0002250">
    <property type="term" value="P:adaptive immune response"/>
    <property type="evidence" value="ECO:0007669"/>
    <property type="project" value="UniProtKB-KW"/>
</dbReference>
<comment type="caution">
    <text evidence="6">The sequence shown here is derived from an EMBL/GenBank/DDBJ whole genome shotgun (WGS) entry which is preliminary data.</text>
</comment>